<keyword evidence="2" id="KW-1185">Reference proteome</keyword>
<dbReference type="Proteomes" id="UP000726170">
    <property type="component" value="Unassembled WGS sequence"/>
</dbReference>
<protein>
    <submittedName>
        <fullName evidence="1">DUF3006 domain-containing protein</fullName>
    </submittedName>
</protein>
<evidence type="ECO:0000313" key="2">
    <source>
        <dbReference type="Proteomes" id="UP000726170"/>
    </source>
</evidence>
<proteinExistence type="predicted"/>
<name>A0ABS6EMV4_9CLOT</name>
<dbReference type="InterPro" id="IPR021377">
    <property type="entry name" value="DUF3006"/>
</dbReference>
<sequence>MKGVIDRIEEDYAVVELEEGTMVNLSINIIPPEAKEGDVIIIDNDNNITIDEVETENRRKLIEELTKDLWDE</sequence>
<accession>A0ABS6EMV4</accession>
<dbReference type="RefSeq" id="WP_216440975.1">
    <property type="nucleotide sequence ID" value="NZ_JAHLQF010000005.1"/>
</dbReference>
<comment type="caution">
    <text evidence="1">The sequence shown here is derived from an EMBL/GenBank/DDBJ whole genome shotgun (WGS) entry which is preliminary data.</text>
</comment>
<dbReference type="EMBL" id="JAHLQF010000005">
    <property type="protein sequence ID" value="MBU5486373.1"/>
    <property type="molecule type" value="Genomic_DNA"/>
</dbReference>
<evidence type="ECO:0000313" key="1">
    <source>
        <dbReference type="EMBL" id="MBU5486373.1"/>
    </source>
</evidence>
<organism evidence="1 2">
    <name type="scientific">Clostridium mobile</name>
    <dbReference type="NCBI Taxonomy" id="2841512"/>
    <lineage>
        <taxon>Bacteria</taxon>
        <taxon>Bacillati</taxon>
        <taxon>Bacillota</taxon>
        <taxon>Clostridia</taxon>
        <taxon>Eubacteriales</taxon>
        <taxon>Clostridiaceae</taxon>
        <taxon>Clostridium</taxon>
    </lineage>
</organism>
<reference evidence="1 2" key="1">
    <citation type="submission" date="2021-06" db="EMBL/GenBank/DDBJ databases">
        <authorList>
            <person name="Sun Q."/>
            <person name="Li D."/>
        </authorList>
    </citation>
    <scope>NUCLEOTIDE SEQUENCE [LARGE SCALE GENOMIC DNA]</scope>
    <source>
        <strain evidence="1 2">MSJ-11</strain>
    </source>
</reference>
<gene>
    <name evidence="1" type="ORF">KQI86_18905</name>
</gene>
<dbReference type="Pfam" id="PF11213">
    <property type="entry name" value="DUF3006"/>
    <property type="match status" value="1"/>
</dbReference>